<name>X1CKD4_9ZZZZ</name>
<organism evidence="1">
    <name type="scientific">marine sediment metagenome</name>
    <dbReference type="NCBI Taxonomy" id="412755"/>
    <lineage>
        <taxon>unclassified sequences</taxon>
        <taxon>metagenomes</taxon>
        <taxon>ecological metagenomes</taxon>
    </lineage>
</organism>
<proteinExistence type="predicted"/>
<sequence>DAASPYTKVFEALINIEGTWNNWYWFGASYRKSDGMRRFWAVNLDTGVESSTAGAVGDDESLTFLPSATSDGTQDSVTSWGTQVNGPPAPTFLWATWKGYLSQVYMHNKYIDFSDSANRRLFCATDGEIDYGVDGSIPLSEQPLVYLPSGHPSSNVGTTFIGTWDTDFFVNPATVSGLQPPTGTT</sequence>
<feature type="non-terminal residue" evidence="1">
    <location>
        <position position="1"/>
    </location>
</feature>
<dbReference type="AlphaFoldDB" id="X1CKD4"/>
<accession>X1CKD4</accession>
<gene>
    <name evidence="1" type="ORF">S01H4_53769</name>
</gene>
<reference evidence="1" key="1">
    <citation type="journal article" date="2014" name="Front. Microbiol.">
        <title>High frequency of phylogenetically diverse reductive dehalogenase-homologous genes in deep subseafloor sedimentary metagenomes.</title>
        <authorList>
            <person name="Kawai M."/>
            <person name="Futagami T."/>
            <person name="Toyoda A."/>
            <person name="Takaki Y."/>
            <person name="Nishi S."/>
            <person name="Hori S."/>
            <person name="Arai W."/>
            <person name="Tsubouchi T."/>
            <person name="Morono Y."/>
            <person name="Uchiyama I."/>
            <person name="Ito T."/>
            <person name="Fujiyama A."/>
            <person name="Inagaki F."/>
            <person name="Takami H."/>
        </authorList>
    </citation>
    <scope>NUCLEOTIDE SEQUENCE</scope>
    <source>
        <strain evidence="1">Expedition CK06-06</strain>
    </source>
</reference>
<evidence type="ECO:0000313" key="1">
    <source>
        <dbReference type="EMBL" id="GAH08187.1"/>
    </source>
</evidence>
<comment type="caution">
    <text evidence="1">The sequence shown here is derived from an EMBL/GenBank/DDBJ whole genome shotgun (WGS) entry which is preliminary data.</text>
</comment>
<dbReference type="EMBL" id="BART01030871">
    <property type="protein sequence ID" value="GAH08187.1"/>
    <property type="molecule type" value="Genomic_DNA"/>
</dbReference>
<protein>
    <submittedName>
        <fullName evidence="1">Uncharacterized protein</fullName>
    </submittedName>
</protein>